<keyword evidence="4" id="KW-0464">Manganese</keyword>
<dbReference type="PANTHER" id="PTHR46112:SF10">
    <property type="entry name" value="DIPEPTIDASE YKVY-RELATED"/>
    <property type="match status" value="1"/>
</dbReference>
<dbReference type="InterPro" id="IPR036005">
    <property type="entry name" value="Creatinase/aminopeptidase-like"/>
</dbReference>
<evidence type="ECO:0000259" key="5">
    <source>
        <dbReference type="Pfam" id="PF00557"/>
    </source>
</evidence>
<comment type="cofactor">
    <cofactor evidence="1">
        <name>Mn(2+)</name>
        <dbReference type="ChEBI" id="CHEBI:29035"/>
    </cofactor>
</comment>
<evidence type="ECO:0000259" key="6">
    <source>
        <dbReference type="Pfam" id="PF01321"/>
    </source>
</evidence>
<dbReference type="EMBL" id="JALP01000253">
    <property type="protein sequence ID" value="THG89228.1"/>
    <property type="molecule type" value="Genomic_DNA"/>
</dbReference>
<protein>
    <submittedName>
        <fullName evidence="8">Dipeptidase</fullName>
    </submittedName>
    <submittedName>
        <fullName evidence="7">Metallopeptidase</fullName>
    </submittedName>
</protein>
<dbReference type="InterPro" id="IPR029149">
    <property type="entry name" value="Creatin/AminoP/Spt16_N"/>
</dbReference>
<proteinExistence type="inferred from homology"/>
<accession>A0A094WIA3</accession>
<dbReference type="eggNOG" id="COG0006">
    <property type="taxonomic scope" value="Bacteria"/>
</dbReference>
<evidence type="ECO:0000313" key="7">
    <source>
        <dbReference type="EMBL" id="KGA95633.1"/>
    </source>
</evidence>
<gene>
    <name evidence="8" type="ORF">AJ85_18910</name>
    <name evidence="7" type="ORF">BALCAV_0221260</name>
</gene>
<dbReference type="Pfam" id="PF01321">
    <property type="entry name" value="Creatinase_N"/>
    <property type="match status" value="1"/>
</dbReference>
<evidence type="ECO:0000313" key="8">
    <source>
        <dbReference type="EMBL" id="THG89228.1"/>
    </source>
</evidence>
<keyword evidence="9" id="KW-1185">Reference proteome</keyword>
<sequence length="366" mass="40882">MYKKRIQYVQNYLKQEKIDFAFIQGKANLFYLTGFRCEPHERLVSLIVAPTAEPVLVAPHMERSLILAAGWQGDIIGYSDTDNPWEFITTYLHNNKVGTEKMAIEPSLLSYERSQALLRLGENTLLQNIEETLLHSRLIKSQEEKAILQEAAKRADFGVEVGVSAIKAGRTEIEIIAMIEFELKKKGVTEMSFNTLVLTGANSANPHGKPGMNEVKPGDFVLFDLGVVYEGYCSDITRTVAFDHVSDKQQEIYATVLKAQLQAIESSVIGESLGQIDEAARSVITDAGYGDYFPHRIGHGLGTEVHEWPSLNATNTMQLQEGMVYTIEPGIYVPHVGGVRIEDDIFVEKDGPKCLTNYPKELQIIK</sequence>
<comment type="similarity">
    <text evidence="2">Belongs to the peptidase M24B family.</text>
</comment>
<feature type="domain" description="Creatinase N-terminal" evidence="6">
    <location>
        <begin position="5"/>
        <end position="139"/>
    </location>
</feature>
<dbReference type="Proteomes" id="UP000002754">
    <property type="component" value="Unassembled WGS sequence"/>
</dbReference>
<evidence type="ECO:0000256" key="2">
    <source>
        <dbReference type="ARBA" id="ARBA00008766"/>
    </source>
</evidence>
<keyword evidence="3" id="KW-0378">Hydrolase</keyword>
<dbReference type="Proteomes" id="UP000297014">
    <property type="component" value="Unassembled WGS sequence"/>
</dbReference>
<evidence type="ECO:0000256" key="3">
    <source>
        <dbReference type="ARBA" id="ARBA00022801"/>
    </source>
</evidence>
<dbReference type="FunFam" id="3.90.230.10:FF:000014">
    <property type="entry name" value="Aminopeptidase P family protein"/>
    <property type="match status" value="1"/>
</dbReference>
<reference evidence="7 9" key="1">
    <citation type="journal article" date="2014" name="Genome Announc.">
        <title>Draft Genome Sequence of Bacillus alcalophilus AV1934, a Classic Alkaliphile Isolated from Human Feces in 1934.</title>
        <authorList>
            <person name="Attie O."/>
            <person name="Jayaprakash A."/>
            <person name="Shah H."/>
            <person name="Paulsen I.T."/>
            <person name="Morino M."/>
            <person name="Takahashi Y."/>
            <person name="Narumi I."/>
            <person name="Sachidanandam R."/>
            <person name="Satoh K."/>
            <person name="Ito M."/>
            <person name="Krulwich T.A."/>
        </authorList>
    </citation>
    <scope>NUCLEOTIDE SEQUENCE [LARGE SCALE GENOMIC DNA]</scope>
    <source>
        <strain evidence="7 9">AV1934</strain>
    </source>
</reference>
<name>A0A094WIA3_ALKAL</name>
<dbReference type="InterPro" id="IPR001714">
    <property type="entry name" value="Pept_M24_MAP"/>
</dbReference>
<dbReference type="InterPro" id="IPR000587">
    <property type="entry name" value="Creatinase_N"/>
</dbReference>
<dbReference type="OrthoDB" id="9806388at2"/>
<dbReference type="STRING" id="1218173.BALCAV_0221260"/>
<dbReference type="Gene3D" id="3.40.350.10">
    <property type="entry name" value="Creatinase/prolidase N-terminal domain"/>
    <property type="match status" value="1"/>
</dbReference>
<dbReference type="InterPro" id="IPR000994">
    <property type="entry name" value="Pept_M24"/>
</dbReference>
<evidence type="ECO:0000313" key="10">
    <source>
        <dbReference type="Proteomes" id="UP000297014"/>
    </source>
</evidence>
<organism evidence="7 9">
    <name type="scientific">Alkalihalobacillus alcalophilus ATCC 27647 = CGMCC 1.3604</name>
    <dbReference type="NCBI Taxonomy" id="1218173"/>
    <lineage>
        <taxon>Bacteria</taxon>
        <taxon>Bacillati</taxon>
        <taxon>Bacillota</taxon>
        <taxon>Bacilli</taxon>
        <taxon>Bacillales</taxon>
        <taxon>Bacillaceae</taxon>
        <taxon>Alkalihalobacillus</taxon>
    </lineage>
</organism>
<reference evidence="8 10" key="2">
    <citation type="submission" date="2014-01" db="EMBL/GenBank/DDBJ databases">
        <title>Draft genome sequencing of Bacillus alcalophilus CGMCC 1.3604.</title>
        <authorList>
            <person name="Yang J."/>
            <person name="Diao L."/>
            <person name="Yang S."/>
        </authorList>
    </citation>
    <scope>NUCLEOTIDE SEQUENCE [LARGE SCALE GENOMIC DNA]</scope>
    <source>
        <strain evidence="8 10">CGMCC 1.3604</strain>
    </source>
</reference>
<comment type="caution">
    <text evidence="7">The sequence shown here is derived from an EMBL/GenBank/DDBJ whole genome shotgun (WGS) entry which is preliminary data.</text>
</comment>
<evidence type="ECO:0000313" key="9">
    <source>
        <dbReference type="Proteomes" id="UP000002754"/>
    </source>
</evidence>
<dbReference type="Pfam" id="PF00557">
    <property type="entry name" value="Peptidase_M24"/>
    <property type="match status" value="1"/>
</dbReference>
<dbReference type="CDD" id="cd01092">
    <property type="entry name" value="APP-like"/>
    <property type="match status" value="1"/>
</dbReference>
<dbReference type="RefSeq" id="WP_003323447.1">
    <property type="nucleotide sequence ID" value="NZ_ALPT02000119.1"/>
</dbReference>
<dbReference type="PANTHER" id="PTHR46112">
    <property type="entry name" value="AMINOPEPTIDASE"/>
    <property type="match status" value="1"/>
</dbReference>
<dbReference type="PRINTS" id="PR00599">
    <property type="entry name" value="MAPEPTIDASE"/>
</dbReference>
<dbReference type="Gene3D" id="3.90.230.10">
    <property type="entry name" value="Creatinase/methionine aminopeptidase superfamily"/>
    <property type="match status" value="1"/>
</dbReference>
<dbReference type="GO" id="GO:0004177">
    <property type="term" value="F:aminopeptidase activity"/>
    <property type="evidence" value="ECO:0007669"/>
    <property type="project" value="UniProtKB-ARBA"/>
</dbReference>
<evidence type="ECO:0000256" key="4">
    <source>
        <dbReference type="ARBA" id="ARBA00023211"/>
    </source>
</evidence>
<dbReference type="GO" id="GO:0008235">
    <property type="term" value="F:metalloexopeptidase activity"/>
    <property type="evidence" value="ECO:0007669"/>
    <property type="project" value="UniProtKB-ARBA"/>
</dbReference>
<dbReference type="AlphaFoldDB" id="A0A094WIA3"/>
<dbReference type="SUPFAM" id="SSF53092">
    <property type="entry name" value="Creatinase/prolidase N-terminal domain"/>
    <property type="match status" value="1"/>
</dbReference>
<dbReference type="EMBL" id="ALPT02000119">
    <property type="protein sequence ID" value="KGA95633.1"/>
    <property type="molecule type" value="Genomic_DNA"/>
</dbReference>
<dbReference type="InterPro" id="IPR050659">
    <property type="entry name" value="Peptidase_M24B"/>
</dbReference>
<evidence type="ECO:0000256" key="1">
    <source>
        <dbReference type="ARBA" id="ARBA00001936"/>
    </source>
</evidence>
<dbReference type="SUPFAM" id="SSF55920">
    <property type="entry name" value="Creatinase/aminopeptidase"/>
    <property type="match status" value="1"/>
</dbReference>
<feature type="domain" description="Peptidase M24" evidence="5">
    <location>
        <begin position="147"/>
        <end position="348"/>
    </location>
</feature>